<accession>A0A6B0UG28</accession>
<reference evidence="1" key="1">
    <citation type="submission" date="2019-12" db="EMBL/GenBank/DDBJ databases">
        <title>An insight into the sialome of adult female Ixodes ricinus ticks feeding for 6 days.</title>
        <authorList>
            <person name="Perner J."/>
            <person name="Ribeiro J.M.C."/>
        </authorList>
    </citation>
    <scope>NUCLEOTIDE SEQUENCE</scope>
    <source>
        <strain evidence="1">Semi-engorged</strain>
        <tissue evidence="1">Salivary glands</tissue>
    </source>
</reference>
<dbReference type="EMBL" id="GIFC01006002">
    <property type="protein sequence ID" value="MXU88085.1"/>
    <property type="molecule type" value="Transcribed_RNA"/>
</dbReference>
<protein>
    <submittedName>
        <fullName evidence="1">Putative secreted protein</fullName>
    </submittedName>
</protein>
<name>A0A6B0UG28_IXORI</name>
<proteinExistence type="predicted"/>
<organism evidence="1">
    <name type="scientific">Ixodes ricinus</name>
    <name type="common">Common tick</name>
    <name type="synonym">Acarus ricinus</name>
    <dbReference type="NCBI Taxonomy" id="34613"/>
    <lineage>
        <taxon>Eukaryota</taxon>
        <taxon>Metazoa</taxon>
        <taxon>Ecdysozoa</taxon>
        <taxon>Arthropoda</taxon>
        <taxon>Chelicerata</taxon>
        <taxon>Arachnida</taxon>
        <taxon>Acari</taxon>
        <taxon>Parasitiformes</taxon>
        <taxon>Ixodida</taxon>
        <taxon>Ixodoidea</taxon>
        <taxon>Ixodidae</taxon>
        <taxon>Ixodinae</taxon>
        <taxon>Ixodes</taxon>
    </lineage>
</organism>
<sequence>MPLSVLSLGTSVFGDAGTAGVGAPEDPPLPTGFGFVGTHSKSCQISFKIDRVSSSGSMGGRLDFASFSESGFTASSFNRDEQPAEKFRRGKVKFIERSQV</sequence>
<dbReference type="AlphaFoldDB" id="A0A6B0UG28"/>
<evidence type="ECO:0000313" key="1">
    <source>
        <dbReference type="EMBL" id="MXU88085.1"/>
    </source>
</evidence>